<sequence>MTNGGKPFSCEVRESSELDAVFFTLTGPMKAGVDGDCTKLQTEINDQIVKRTTRFVFHLDGLLHITAAAASALMDLSSQLKKRRVCGLVILQGFTIDHKAIMVVTRDQPEEYFTIVVAGDNKEVRRLLDEHRRKMAGTVQIAE</sequence>
<evidence type="ECO:0008006" key="3">
    <source>
        <dbReference type="Google" id="ProtNLM"/>
    </source>
</evidence>
<gene>
    <name evidence="1" type="ORF">A3E29_03125</name>
</gene>
<name>A0A1F5PJF4_9BACT</name>
<dbReference type="EMBL" id="MFEY01000007">
    <property type="protein sequence ID" value="OGE90075.1"/>
    <property type="molecule type" value="Genomic_DNA"/>
</dbReference>
<dbReference type="Proteomes" id="UP000177682">
    <property type="component" value="Unassembled WGS sequence"/>
</dbReference>
<evidence type="ECO:0000313" key="2">
    <source>
        <dbReference type="Proteomes" id="UP000177682"/>
    </source>
</evidence>
<dbReference type="AlphaFoldDB" id="A0A1F5PJF4"/>
<reference evidence="1 2" key="1">
    <citation type="journal article" date="2016" name="Nat. Commun.">
        <title>Thousands of microbial genomes shed light on interconnected biogeochemical processes in an aquifer system.</title>
        <authorList>
            <person name="Anantharaman K."/>
            <person name="Brown C.T."/>
            <person name="Hug L.A."/>
            <person name="Sharon I."/>
            <person name="Castelle C.J."/>
            <person name="Probst A.J."/>
            <person name="Thomas B.C."/>
            <person name="Singh A."/>
            <person name="Wilkins M.J."/>
            <person name="Karaoz U."/>
            <person name="Brodie E.L."/>
            <person name="Williams K.H."/>
            <person name="Hubbard S.S."/>
            <person name="Banfield J.F."/>
        </authorList>
    </citation>
    <scope>NUCLEOTIDE SEQUENCE [LARGE SCALE GENOMIC DNA]</scope>
</reference>
<proteinExistence type="predicted"/>
<evidence type="ECO:0000313" key="1">
    <source>
        <dbReference type="EMBL" id="OGE90075.1"/>
    </source>
</evidence>
<organism evidence="1 2">
    <name type="scientific">Candidatus Doudnabacteria bacterium RIFCSPHIGHO2_12_FULL_48_16</name>
    <dbReference type="NCBI Taxonomy" id="1817838"/>
    <lineage>
        <taxon>Bacteria</taxon>
        <taxon>Candidatus Doudnaibacteriota</taxon>
    </lineage>
</organism>
<protein>
    <recommendedName>
        <fullName evidence="3">STAS domain-containing protein</fullName>
    </recommendedName>
</protein>
<accession>A0A1F5PJF4</accession>
<comment type="caution">
    <text evidence="1">The sequence shown here is derived from an EMBL/GenBank/DDBJ whole genome shotgun (WGS) entry which is preliminary data.</text>
</comment>